<dbReference type="GO" id="GO:0003677">
    <property type="term" value="F:DNA binding"/>
    <property type="evidence" value="ECO:0007669"/>
    <property type="project" value="InterPro"/>
</dbReference>
<dbReference type="PROSITE" id="PS51898">
    <property type="entry name" value="TYR_RECOMBINASE"/>
    <property type="match status" value="1"/>
</dbReference>
<evidence type="ECO:0000256" key="4">
    <source>
        <dbReference type="SAM" id="MobiDB-lite"/>
    </source>
</evidence>
<feature type="compositionally biased region" description="Basic and acidic residues" evidence="4">
    <location>
        <begin position="1"/>
        <end position="16"/>
    </location>
</feature>
<dbReference type="Pfam" id="PF00589">
    <property type="entry name" value="Phage_integrase"/>
    <property type="match status" value="1"/>
</dbReference>
<dbReference type="InterPro" id="IPR002104">
    <property type="entry name" value="Integrase_catalytic"/>
</dbReference>
<reference evidence="6 7" key="1">
    <citation type="submission" date="2019-02" db="EMBL/GenBank/DDBJ databases">
        <title>Deep-cultivation of Planctomycetes and their phenomic and genomic characterization uncovers novel biology.</title>
        <authorList>
            <person name="Wiegand S."/>
            <person name="Jogler M."/>
            <person name="Boedeker C."/>
            <person name="Pinto D."/>
            <person name="Vollmers J."/>
            <person name="Rivas-Marin E."/>
            <person name="Kohn T."/>
            <person name="Peeters S.H."/>
            <person name="Heuer A."/>
            <person name="Rast P."/>
            <person name="Oberbeckmann S."/>
            <person name="Bunk B."/>
            <person name="Jeske O."/>
            <person name="Meyerdierks A."/>
            <person name="Storesund J.E."/>
            <person name="Kallscheuer N."/>
            <person name="Luecker S."/>
            <person name="Lage O.M."/>
            <person name="Pohl T."/>
            <person name="Merkel B.J."/>
            <person name="Hornburger P."/>
            <person name="Mueller R.-W."/>
            <person name="Bruemmer F."/>
            <person name="Labrenz M."/>
            <person name="Spormann A.M."/>
            <person name="Op den Camp H."/>
            <person name="Overmann J."/>
            <person name="Amann R."/>
            <person name="Jetten M.S.M."/>
            <person name="Mascher T."/>
            <person name="Medema M.H."/>
            <person name="Devos D.P."/>
            <person name="Kaster A.-K."/>
            <person name="Ovreas L."/>
            <person name="Rohde M."/>
            <person name="Galperin M.Y."/>
            <person name="Jogler C."/>
        </authorList>
    </citation>
    <scope>NUCLEOTIDE SEQUENCE [LARGE SCALE GENOMIC DNA]</scope>
    <source>
        <strain evidence="6 7">Pla133</strain>
    </source>
</reference>
<evidence type="ECO:0000256" key="3">
    <source>
        <dbReference type="ARBA" id="ARBA00023172"/>
    </source>
</evidence>
<dbReference type="PANTHER" id="PTHR30629:SF2">
    <property type="entry name" value="PROPHAGE INTEGRASE INTS-RELATED"/>
    <property type="match status" value="1"/>
</dbReference>
<sequence>MQRFVFTEDRIRKEALPPEPDATTASGKPVKDTIYWDKDVPGFGVRVGRPRTDPETGKPALPVRTFIFQRDVRGRTRRFTIGRHGHDEAREDLYTVKKARARAVELLNYMLKGLDPAEEERRQEVEGMTLAVAIGLHVRSMRARECAEKSILDVHRDTERYMPDWLPRPIASITRAECMERHAQLTERGKYVANRAMRIFRAVWNTASRANEALPQCPVVAVTMNKERRRREPITWGALPAWWAKVDSIQNPIRRDLQLFILFTGLRSTDAKTVRWEHVNLTDEPRLLGTVSIPPGCIHRPKPKGGEDRAFTAPLSSFALEILRRRREQNRMIYPDDRGWAFPSTDAQGAVSHVHRVGEQRYDGDGRKYNFLPSPHRLRDTFATAAYEAGLERTAIKVLMNHVLPRGDVTEGYIGFTPEMFREPVQRVADFLLSKALPGESEARPTSNRSVG</sequence>
<dbReference type="InterPro" id="IPR038488">
    <property type="entry name" value="Integrase_DNA-bd_sf"/>
</dbReference>
<evidence type="ECO:0000313" key="6">
    <source>
        <dbReference type="EMBL" id="QDU67331.1"/>
    </source>
</evidence>
<dbReference type="InterPro" id="IPR011010">
    <property type="entry name" value="DNA_brk_join_enz"/>
</dbReference>
<dbReference type="AlphaFoldDB" id="A0A518BK32"/>
<evidence type="ECO:0000313" key="7">
    <source>
        <dbReference type="Proteomes" id="UP000316921"/>
    </source>
</evidence>
<dbReference type="Gene3D" id="1.10.443.10">
    <property type="entry name" value="Intergrase catalytic core"/>
    <property type="match status" value="1"/>
</dbReference>
<organism evidence="6 7">
    <name type="scientific">Engelhardtia mirabilis</name>
    <dbReference type="NCBI Taxonomy" id="2528011"/>
    <lineage>
        <taxon>Bacteria</taxon>
        <taxon>Pseudomonadati</taxon>
        <taxon>Planctomycetota</taxon>
        <taxon>Planctomycetia</taxon>
        <taxon>Planctomycetia incertae sedis</taxon>
        <taxon>Engelhardtia</taxon>
    </lineage>
</organism>
<dbReference type="RefSeq" id="WP_145065390.1">
    <property type="nucleotide sequence ID" value="NZ_CP036287.1"/>
</dbReference>
<dbReference type="Proteomes" id="UP000316921">
    <property type="component" value="Chromosome"/>
</dbReference>
<keyword evidence="7" id="KW-1185">Reference proteome</keyword>
<evidence type="ECO:0000259" key="5">
    <source>
        <dbReference type="PROSITE" id="PS51898"/>
    </source>
</evidence>
<accession>A0A518BK32</accession>
<keyword evidence="2" id="KW-0229">DNA integration</keyword>
<dbReference type="KEGG" id="pbap:Pla133_24120"/>
<proteinExistence type="inferred from homology"/>
<dbReference type="InterPro" id="IPR013762">
    <property type="entry name" value="Integrase-like_cat_sf"/>
</dbReference>
<evidence type="ECO:0000256" key="2">
    <source>
        <dbReference type="ARBA" id="ARBA00022908"/>
    </source>
</evidence>
<dbReference type="PANTHER" id="PTHR30629">
    <property type="entry name" value="PROPHAGE INTEGRASE"/>
    <property type="match status" value="1"/>
</dbReference>
<dbReference type="GO" id="GO:0006310">
    <property type="term" value="P:DNA recombination"/>
    <property type="evidence" value="ECO:0007669"/>
    <property type="project" value="UniProtKB-KW"/>
</dbReference>
<evidence type="ECO:0000256" key="1">
    <source>
        <dbReference type="ARBA" id="ARBA00008857"/>
    </source>
</evidence>
<dbReference type="Pfam" id="PF13356">
    <property type="entry name" value="Arm-DNA-bind_3"/>
    <property type="match status" value="1"/>
</dbReference>
<name>A0A518BK32_9BACT</name>
<dbReference type="EMBL" id="CP036287">
    <property type="protein sequence ID" value="QDU67331.1"/>
    <property type="molecule type" value="Genomic_DNA"/>
</dbReference>
<dbReference type="SUPFAM" id="SSF56349">
    <property type="entry name" value="DNA breaking-rejoining enzymes"/>
    <property type="match status" value="1"/>
</dbReference>
<gene>
    <name evidence="6" type="ORF">Pla133_24120</name>
</gene>
<comment type="similarity">
    <text evidence="1">Belongs to the 'phage' integrase family.</text>
</comment>
<feature type="region of interest" description="Disordered" evidence="4">
    <location>
        <begin position="1"/>
        <end position="29"/>
    </location>
</feature>
<dbReference type="InterPro" id="IPR025166">
    <property type="entry name" value="Integrase_DNA_bind_dom"/>
</dbReference>
<feature type="domain" description="Tyr recombinase" evidence="5">
    <location>
        <begin position="229"/>
        <end position="426"/>
    </location>
</feature>
<keyword evidence="3" id="KW-0233">DNA recombination</keyword>
<dbReference type="GO" id="GO:0015074">
    <property type="term" value="P:DNA integration"/>
    <property type="evidence" value="ECO:0007669"/>
    <property type="project" value="UniProtKB-KW"/>
</dbReference>
<dbReference type="Gene3D" id="3.30.160.390">
    <property type="entry name" value="Integrase, DNA-binding domain"/>
    <property type="match status" value="1"/>
</dbReference>
<protein>
    <submittedName>
        <fullName evidence="6">Phage integrase family protein</fullName>
    </submittedName>
</protein>
<dbReference type="InterPro" id="IPR050808">
    <property type="entry name" value="Phage_Integrase"/>
</dbReference>